<feature type="transmembrane region" description="Helical" evidence="2">
    <location>
        <begin position="89"/>
        <end position="113"/>
    </location>
</feature>
<keyword evidence="2" id="KW-1133">Transmembrane helix</keyword>
<protein>
    <recommendedName>
        <fullName evidence="5">DUF2306 domain-containing protein</fullName>
    </recommendedName>
</protein>
<evidence type="ECO:0008006" key="5">
    <source>
        <dbReference type="Google" id="ProtNLM"/>
    </source>
</evidence>
<evidence type="ECO:0000313" key="4">
    <source>
        <dbReference type="Proteomes" id="UP000738349"/>
    </source>
</evidence>
<dbReference type="AlphaFoldDB" id="A0A9P9IQI4"/>
<evidence type="ECO:0000313" key="3">
    <source>
        <dbReference type="EMBL" id="KAH7127519.1"/>
    </source>
</evidence>
<reference evidence="3" key="1">
    <citation type="journal article" date="2021" name="Nat. Commun.">
        <title>Genetic determinants of endophytism in the Arabidopsis root mycobiome.</title>
        <authorList>
            <person name="Mesny F."/>
            <person name="Miyauchi S."/>
            <person name="Thiergart T."/>
            <person name="Pickel B."/>
            <person name="Atanasova L."/>
            <person name="Karlsson M."/>
            <person name="Huettel B."/>
            <person name="Barry K.W."/>
            <person name="Haridas S."/>
            <person name="Chen C."/>
            <person name="Bauer D."/>
            <person name="Andreopoulos W."/>
            <person name="Pangilinan J."/>
            <person name="LaButti K."/>
            <person name="Riley R."/>
            <person name="Lipzen A."/>
            <person name="Clum A."/>
            <person name="Drula E."/>
            <person name="Henrissat B."/>
            <person name="Kohler A."/>
            <person name="Grigoriev I.V."/>
            <person name="Martin F.M."/>
            <person name="Hacquard S."/>
        </authorList>
    </citation>
    <scope>NUCLEOTIDE SEQUENCE</scope>
    <source>
        <strain evidence="3">MPI-CAGE-AT-0147</strain>
    </source>
</reference>
<dbReference type="EMBL" id="JAGMUV010000019">
    <property type="protein sequence ID" value="KAH7127519.1"/>
    <property type="molecule type" value="Genomic_DNA"/>
</dbReference>
<keyword evidence="4" id="KW-1185">Reference proteome</keyword>
<feature type="transmembrane region" description="Helical" evidence="2">
    <location>
        <begin position="156"/>
        <end position="179"/>
    </location>
</feature>
<sequence>MSSAISLQPANHGLIQLSATSVRATPTTKSSPDTNINNGTETEQAPKTSFVFTWPLLSIPAFFVAAYALNFLLDVVRLGDPAIIERIRASIFGVGHIVGGLTAIALGPFQFLAGIRRRVPKVHRWIGRVYMAGIILGGINTLHVSFTSICRPLGQYAFAFLGIIWMGTAAQGMYTIWAGEVLQHRDWMARNFALTYAAVMLRWQLPLFIAMGMETEPALTLTGFTSWIPNLLFVEWWIRRRVLIS</sequence>
<proteinExistence type="predicted"/>
<feature type="transmembrane region" description="Helical" evidence="2">
    <location>
        <begin position="50"/>
        <end position="69"/>
    </location>
</feature>
<keyword evidence="2" id="KW-0812">Transmembrane</keyword>
<dbReference type="InterPro" id="IPR018750">
    <property type="entry name" value="DUF2306_membrane"/>
</dbReference>
<dbReference type="Proteomes" id="UP000738349">
    <property type="component" value="Unassembled WGS sequence"/>
</dbReference>
<gene>
    <name evidence="3" type="ORF">EDB81DRAFT_809444</name>
</gene>
<dbReference type="OrthoDB" id="4482604at2759"/>
<comment type="caution">
    <text evidence="3">The sequence shown here is derived from an EMBL/GenBank/DDBJ whole genome shotgun (WGS) entry which is preliminary data.</text>
</comment>
<organism evidence="3 4">
    <name type="scientific">Dactylonectria macrodidyma</name>
    <dbReference type="NCBI Taxonomy" id="307937"/>
    <lineage>
        <taxon>Eukaryota</taxon>
        <taxon>Fungi</taxon>
        <taxon>Dikarya</taxon>
        <taxon>Ascomycota</taxon>
        <taxon>Pezizomycotina</taxon>
        <taxon>Sordariomycetes</taxon>
        <taxon>Hypocreomycetidae</taxon>
        <taxon>Hypocreales</taxon>
        <taxon>Nectriaceae</taxon>
        <taxon>Dactylonectria</taxon>
    </lineage>
</organism>
<feature type="transmembrane region" description="Helical" evidence="2">
    <location>
        <begin position="191"/>
        <end position="212"/>
    </location>
</feature>
<feature type="transmembrane region" description="Helical" evidence="2">
    <location>
        <begin position="218"/>
        <end position="238"/>
    </location>
</feature>
<feature type="region of interest" description="Disordered" evidence="1">
    <location>
        <begin position="22"/>
        <end position="42"/>
    </location>
</feature>
<dbReference type="Pfam" id="PF10067">
    <property type="entry name" value="DUF2306"/>
    <property type="match status" value="1"/>
</dbReference>
<feature type="transmembrane region" description="Helical" evidence="2">
    <location>
        <begin position="125"/>
        <end position="144"/>
    </location>
</feature>
<keyword evidence="2" id="KW-0472">Membrane</keyword>
<accession>A0A9P9IQI4</accession>
<evidence type="ECO:0000256" key="2">
    <source>
        <dbReference type="SAM" id="Phobius"/>
    </source>
</evidence>
<name>A0A9P9IQI4_9HYPO</name>
<evidence type="ECO:0000256" key="1">
    <source>
        <dbReference type="SAM" id="MobiDB-lite"/>
    </source>
</evidence>